<dbReference type="InterPro" id="IPR003497">
    <property type="entry name" value="BRO_N_domain"/>
</dbReference>
<feature type="domain" description="Bro-N" evidence="2">
    <location>
        <begin position="2"/>
        <end position="107"/>
    </location>
</feature>
<dbReference type="InterPro" id="IPR000305">
    <property type="entry name" value="GIY-YIG_endonuc"/>
</dbReference>
<evidence type="ECO:0000259" key="1">
    <source>
        <dbReference type="PROSITE" id="PS50164"/>
    </source>
</evidence>
<protein>
    <recommendedName>
        <fullName evidence="5">Bro-N domain-containing protein</fullName>
    </recommendedName>
</protein>
<dbReference type="GeneID" id="95754634"/>
<evidence type="ECO:0000313" key="4">
    <source>
        <dbReference type="Proteomes" id="UP000241645"/>
    </source>
</evidence>
<dbReference type="RefSeq" id="WP_106836886.1">
    <property type="nucleotide sequence ID" value="NZ_JARMEW010000069.1"/>
</dbReference>
<dbReference type="Proteomes" id="UP000241645">
    <property type="component" value="Unassembled WGS sequence"/>
</dbReference>
<dbReference type="InterPro" id="IPR035901">
    <property type="entry name" value="GIY-YIG_endonuc_sf"/>
</dbReference>
<evidence type="ECO:0008006" key="5">
    <source>
        <dbReference type="Google" id="ProtNLM"/>
    </source>
</evidence>
<organism evidence="3 4">
    <name type="scientific">Brevibacillus porteri</name>
    <dbReference type="NCBI Taxonomy" id="2126350"/>
    <lineage>
        <taxon>Bacteria</taxon>
        <taxon>Bacillati</taxon>
        <taxon>Bacillota</taxon>
        <taxon>Bacilli</taxon>
        <taxon>Bacillales</taxon>
        <taxon>Paenibacillaceae</taxon>
        <taxon>Brevibacillus</taxon>
    </lineage>
</organism>
<dbReference type="SUPFAM" id="SSF82771">
    <property type="entry name" value="GIY-YIG endonuclease"/>
    <property type="match status" value="1"/>
</dbReference>
<dbReference type="Gene3D" id="3.40.1440.10">
    <property type="entry name" value="GIY-YIG endonuclease"/>
    <property type="match status" value="1"/>
</dbReference>
<dbReference type="SMART" id="SM01040">
    <property type="entry name" value="Bro-N"/>
    <property type="match status" value="1"/>
</dbReference>
<dbReference type="InterPro" id="IPR006350">
    <property type="entry name" value="Intron_endoG1"/>
</dbReference>
<dbReference type="SMART" id="SM00465">
    <property type="entry name" value="GIYc"/>
    <property type="match status" value="1"/>
</dbReference>
<keyword evidence="4" id="KW-1185">Reference proteome</keyword>
<comment type="caution">
    <text evidence="3">The sequence shown here is derived from an EMBL/GenBank/DDBJ whole genome shotgun (WGS) entry which is preliminary data.</text>
</comment>
<gene>
    <name evidence="3" type="ORF">C7R92_31725</name>
</gene>
<dbReference type="CDD" id="cd10437">
    <property type="entry name" value="GIY-YIG_HE_I-TevI_like"/>
    <property type="match status" value="1"/>
</dbReference>
<accession>A0ABX5FFJ2</accession>
<feature type="domain" description="GIY-YIG" evidence="1">
    <location>
        <begin position="262"/>
        <end position="349"/>
    </location>
</feature>
<sequence>MMKQVEIFTNGVFEVKVREVNGQFEFDTESAAKSLGFTDIKNGKVYVRWNTVNKYLASFGFSQEVAKGDFIPEQFLYLLAMKANNENAVRFQMWLATEVLPAIRKKGYYIADTITTEQTGELNKEVKYLPANLKQTFLNAVPTTDNLRQMINDCLNMYKGRQYDKTKNGSLYKKKMYCEILKALNQMLDEHKTKGNEGEVRTLDNMIKWILEEEKESIKQTKYSKVYYRDCLIEKLQQENQRLKVHSESIVEVIEDEEGRERITGIYCIESIRDRKKYVGMSKDIHMRWAQHRADLRGNIHHNANLQASWNRYGEDNFEFVVLEECGENELREKERQWIHELKEHAYNMNCKAC</sequence>
<dbReference type="Pfam" id="PF01541">
    <property type="entry name" value="GIY-YIG"/>
    <property type="match status" value="1"/>
</dbReference>
<dbReference type="PROSITE" id="PS51750">
    <property type="entry name" value="BRO_N"/>
    <property type="match status" value="1"/>
</dbReference>
<proteinExistence type="predicted"/>
<dbReference type="NCBIfam" id="TIGR01453">
    <property type="entry name" value="grpIintron_endo"/>
    <property type="match status" value="1"/>
</dbReference>
<reference evidence="3 4" key="1">
    <citation type="submission" date="2018-03" db="EMBL/GenBank/DDBJ databases">
        <title>Brevisbacillus phylogenomics.</title>
        <authorList>
            <person name="Dunlap C."/>
        </authorList>
    </citation>
    <scope>NUCLEOTIDE SEQUENCE [LARGE SCALE GENOMIC DNA]</scope>
    <source>
        <strain evidence="3 4">NRRL B-41110</strain>
    </source>
</reference>
<dbReference type="PROSITE" id="PS50164">
    <property type="entry name" value="GIY_YIG"/>
    <property type="match status" value="1"/>
</dbReference>
<dbReference type="EMBL" id="PXZO01000089">
    <property type="protein sequence ID" value="PSK01171.1"/>
    <property type="molecule type" value="Genomic_DNA"/>
</dbReference>
<name>A0ABX5FFJ2_9BACL</name>
<evidence type="ECO:0000259" key="2">
    <source>
        <dbReference type="PROSITE" id="PS51750"/>
    </source>
</evidence>
<dbReference type="Pfam" id="PF02498">
    <property type="entry name" value="Bro-N"/>
    <property type="match status" value="1"/>
</dbReference>
<evidence type="ECO:0000313" key="3">
    <source>
        <dbReference type="EMBL" id="PSK01171.1"/>
    </source>
</evidence>